<proteinExistence type="predicted"/>
<organism evidence="3 4">
    <name type="scientific">Arachnia propionica</name>
    <dbReference type="NCBI Taxonomy" id="1750"/>
    <lineage>
        <taxon>Bacteria</taxon>
        <taxon>Bacillati</taxon>
        <taxon>Actinomycetota</taxon>
        <taxon>Actinomycetes</taxon>
        <taxon>Propionibacteriales</taxon>
        <taxon>Propionibacteriaceae</taxon>
        <taxon>Arachnia</taxon>
    </lineage>
</organism>
<comment type="caution">
    <text evidence="3">The sequence shown here is derived from an EMBL/GenBank/DDBJ whole genome shotgun (WGS) entry which is preliminary data.</text>
</comment>
<gene>
    <name evidence="3" type="ORF">EII34_10465</name>
</gene>
<dbReference type="PANTHER" id="PTHR12526">
    <property type="entry name" value="GLYCOSYLTRANSFERASE"/>
    <property type="match status" value="1"/>
</dbReference>
<sequence>MATMTHVVPISDSLRNRILALRLTPRRRLTDVVGSGSSNGVDAAAIQAGANREATRQRLGIGEDAFVVGFVGRLVADKGIPTLITALQDPRLADVTCLIVGNEEEGGLADEMRATHVNVIWAGYVEEPWGELSAMDVLTLPTKREGFPNVVLEAASAGVPTVTTRATGAVDAVIDGVTGIQFDFGDAVALADALVRLRDDPELRASMGQAARRRAETEFAPTRVWRGVDRILRS</sequence>
<keyword evidence="1 3" id="KW-0808">Transferase</keyword>
<accession>A0A3P1T4N3</accession>
<dbReference type="SUPFAM" id="SSF53756">
    <property type="entry name" value="UDP-Glycosyltransferase/glycogen phosphorylase"/>
    <property type="match status" value="1"/>
</dbReference>
<evidence type="ECO:0000313" key="4">
    <source>
        <dbReference type="Proteomes" id="UP000280819"/>
    </source>
</evidence>
<dbReference type="Pfam" id="PF00534">
    <property type="entry name" value="Glycos_transf_1"/>
    <property type="match status" value="1"/>
</dbReference>
<evidence type="ECO:0000256" key="1">
    <source>
        <dbReference type="ARBA" id="ARBA00022679"/>
    </source>
</evidence>
<protein>
    <submittedName>
        <fullName evidence="3">Glycosyltransferase</fullName>
    </submittedName>
</protein>
<dbReference type="InterPro" id="IPR001296">
    <property type="entry name" value="Glyco_trans_1"/>
</dbReference>
<dbReference type="Proteomes" id="UP000280819">
    <property type="component" value="Unassembled WGS sequence"/>
</dbReference>
<dbReference type="PANTHER" id="PTHR12526:SF637">
    <property type="entry name" value="GLYCOSYLTRANSFERASE EPSF-RELATED"/>
    <property type="match status" value="1"/>
</dbReference>
<evidence type="ECO:0000259" key="2">
    <source>
        <dbReference type="Pfam" id="PF00534"/>
    </source>
</evidence>
<dbReference type="GO" id="GO:0016757">
    <property type="term" value="F:glycosyltransferase activity"/>
    <property type="evidence" value="ECO:0007669"/>
    <property type="project" value="InterPro"/>
</dbReference>
<feature type="domain" description="Glycosyl transferase family 1" evidence="2">
    <location>
        <begin position="52"/>
        <end position="214"/>
    </location>
</feature>
<name>A0A3P1T4N3_9ACTN</name>
<evidence type="ECO:0000313" key="3">
    <source>
        <dbReference type="EMBL" id="RRD04477.1"/>
    </source>
</evidence>
<dbReference type="AlphaFoldDB" id="A0A3P1T4N3"/>
<dbReference type="Gene3D" id="3.40.50.2000">
    <property type="entry name" value="Glycogen Phosphorylase B"/>
    <property type="match status" value="2"/>
</dbReference>
<dbReference type="EMBL" id="RQZG01000011">
    <property type="protein sequence ID" value="RRD04477.1"/>
    <property type="molecule type" value="Genomic_DNA"/>
</dbReference>
<dbReference type="OrthoDB" id="9772485at2"/>
<reference evidence="3 4" key="1">
    <citation type="submission" date="2018-11" db="EMBL/GenBank/DDBJ databases">
        <title>Genomes From Bacteria Associated with the Canine Oral Cavity: a Test Case for Automated Genome-Based Taxonomic Assignment.</title>
        <authorList>
            <person name="Coil D.A."/>
            <person name="Jospin G."/>
            <person name="Darling A.E."/>
            <person name="Wallis C."/>
            <person name="Davis I.J."/>
            <person name="Harris S."/>
            <person name="Eisen J.A."/>
            <person name="Holcombe L.J."/>
            <person name="O'Flynn C."/>
        </authorList>
    </citation>
    <scope>NUCLEOTIDE SEQUENCE [LARGE SCALE GENOMIC DNA]</scope>
    <source>
        <strain evidence="3 4">OH887_COT-365</strain>
    </source>
</reference>